<dbReference type="EMBL" id="JBCGBG010000001">
    <property type="protein sequence ID" value="MEL7695764.1"/>
    <property type="molecule type" value="Genomic_DNA"/>
</dbReference>
<reference evidence="1 2" key="1">
    <citation type="submission" date="2024-04" db="EMBL/GenBank/DDBJ databases">
        <authorList>
            <person name="Suleimanova A.D."/>
            <person name="Pudova D.S."/>
            <person name="Shagimardanova E.I."/>
            <person name="Sharipova M.R."/>
        </authorList>
    </citation>
    <scope>NUCLEOTIDE SEQUENCE [LARGE SCALE GENOMIC DNA]</scope>
    <source>
        <strain evidence="1 2">3.1</strain>
    </source>
</reference>
<accession>A0ABU9MHZ5</accession>
<dbReference type="RefSeq" id="WP_161797047.1">
    <property type="nucleotide sequence ID" value="NZ_JBCGBG010000001.1"/>
</dbReference>
<evidence type="ECO:0000313" key="1">
    <source>
        <dbReference type="EMBL" id="MEL7695764.1"/>
    </source>
</evidence>
<name>A0ABU9MHZ5_9GAMM</name>
<evidence type="ECO:0000313" key="2">
    <source>
        <dbReference type="Proteomes" id="UP001468095"/>
    </source>
</evidence>
<organism evidence="1 2">
    <name type="scientific">Pantoea brenneri</name>
    <dbReference type="NCBI Taxonomy" id="472694"/>
    <lineage>
        <taxon>Bacteria</taxon>
        <taxon>Pseudomonadati</taxon>
        <taxon>Pseudomonadota</taxon>
        <taxon>Gammaproteobacteria</taxon>
        <taxon>Enterobacterales</taxon>
        <taxon>Erwiniaceae</taxon>
        <taxon>Pantoea</taxon>
    </lineage>
</organism>
<sequence>MLSTLIKIAMTIFNFFSSLPPETKERIYNLFLEMFEALFRQMYKNKTGEKKNA</sequence>
<comment type="caution">
    <text evidence="1">The sequence shown here is derived from an EMBL/GenBank/DDBJ whole genome shotgun (WGS) entry which is preliminary data.</text>
</comment>
<dbReference type="Proteomes" id="UP001468095">
    <property type="component" value="Unassembled WGS sequence"/>
</dbReference>
<keyword evidence="2" id="KW-1185">Reference proteome</keyword>
<proteinExistence type="predicted"/>
<protein>
    <submittedName>
        <fullName evidence="1">Uncharacterized protein</fullName>
    </submittedName>
</protein>
<gene>
    <name evidence="1" type="ORF">AABB92_08815</name>
</gene>